<dbReference type="EMBL" id="CYZE01000013">
    <property type="protein sequence ID" value="CUO85592.1"/>
    <property type="molecule type" value="Genomic_DNA"/>
</dbReference>
<dbReference type="Proteomes" id="UP000095651">
    <property type="component" value="Unassembled WGS sequence"/>
</dbReference>
<gene>
    <name evidence="1" type="ORF">ERS852407_04182</name>
</gene>
<proteinExistence type="predicted"/>
<accession>A0A174IEB6</accession>
<dbReference type="AlphaFoldDB" id="A0A174IEB6"/>
<name>A0A174IEB6_9FIRM</name>
<sequence>MKSVLQTEKECYLCHTTQNLESHHIFFGTSNRRISEFHGFKVWLCNRHHTGGPDAVHRNREVDLCLKEMAQFYYEENVGSRESFIAEFGKSYL</sequence>
<organism evidence="1 2">
    <name type="scientific">Hungatella hathewayi</name>
    <dbReference type="NCBI Taxonomy" id="154046"/>
    <lineage>
        <taxon>Bacteria</taxon>
        <taxon>Bacillati</taxon>
        <taxon>Bacillota</taxon>
        <taxon>Clostridia</taxon>
        <taxon>Lachnospirales</taxon>
        <taxon>Lachnospiraceae</taxon>
        <taxon>Hungatella</taxon>
    </lineage>
</organism>
<protein>
    <recommendedName>
        <fullName evidence="3">Recombinase</fullName>
    </recommendedName>
</protein>
<evidence type="ECO:0000313" key="2">
    <source>
        <dbReference type="Proteomes" id="UP000095651"/>
    </source>
</evidence>
<evidence type="ECO:0000313" key="1">
    <source>
        <dbReference type="EMBL" id="CUO85592.1"/>
    </source>
</evidence>
<evidence type="ECO:0008006" key="3">
    <source>
        <dbReference type="Google" id="ProtNLM"/>
    </source>
</evidence>
<reference evidence="1 2" key="1">
    <citation type="submission" date="2015-09" db="EMBL/GenBank/DDBJ databases">
        <authorList>
            <consortium name="Pathogen Informatics"/>
        </authorList>
    </citation>
    <scope>NUCLEOTIDE SEQUENCE [LARGE SCALE GENOMIC DNA]</scope>
    <source>
        <strain evidence="1 2">2789STDY5608850</strain>
    </source>
</reference>